<reference evidence="6 7" key="1">
    <citation type="submission" date="2011-11" db="EMBL/GenBank/DDBJ databases">
        <title>Complete sequence of Granulicella mallensis MP5ACTX8.</title>
        <authorList>
            <consortium name="US DOE Joint Genome Institute"/>
            <person name="Lucas S."/>
            <person name="Copeland A."/>
            <person name="Lapidus A."/>
            <person name="Cheng J.-F."/>
            <person name="Goodwin L."/>
            <person name="Pitluck S."/>
            <person name="Peters L."/>
            <person name="Lu M."/>
            <person name="Detter J.C."/>
            <person name="Han C."/>
            <person name="Tapia R."/>
            <person name="Land M."/>
            <person name="Hauser L."/>
            <person name="Kyrpides N."/>
            <person name="Ivanova N."/>
            <person name="Mikhailova N."/>
            <person name="Pagani I."/>
            <person name="Rawat S."/>
            <person name="Mannisto M."/>
            <person name="Haggblom M."/>
            <person name="Woyke T."/>
        </authorList>
    </citation>
    <scope>NUCLEOTIDE SEQUENCE [LARGE SCALE GENOMIC DNA]</scope>
    <source>
        <strain evidence="7">ATCC BAA-1857 / DSM 23137 / MP5ACTX8</strain>
    </source>
</reference>
<dbReference type="EMBL" id="CP003130">
    <property type="protein sequence ID" value="AEU38534.1"/>
    <property type="molecule type" value="Genomic_DNA"/>
</dbReference>
<gene>
    <name evidence="6" type="ordered locus">AciX8_4257</name>
</gene>
<keyword evidence="3 6" id="KW-0326">Glycosidase</keyword>
<evidence type="ECO:0000256" key="2">
    <source>
        <dbReference type="ARBA" id="ARBA00022801"/>
    </source>
</evidence>
<dbReference type="HOGENOM" id="CLU_028597_0_0_0"/>
<evidence type="ECO:0000259" key="5">
    <source>
        <dbReference type="Pfam" id="PF01229"/>
    </source>
</evidence>
<dbReference type="Gene3D" id="3.20.20.80">
    <property type="entry name" value="Glycosidases"/>
    <property type="match status" value="1"/>
</dbReference>
<comment type="similarity">
    <text evidence="1">Belongs to the glycosyl hydrolase 39 family.</text>
</comment>
<feature type="active site" description="Proton donor" evidence="4">
    <location>
        <position position="193"/>
    </location>
</feature>
<dbReference type="KEGG" id="gma:AciX8_4257"/>
<dbReference type="InterPro" id="IPR000514">
    <property type="entry name" value="Glyco_hydro_39"/>
</dbReference>
<dbReference type="Pfam" id="PF01229">
    <property type="entry name" value="Glyco_hydro_39"/>
    <property type="match status" value="1"/>
</dbReference>
<dbReference type="AlphaFoldDB" id="G8NSF8"/>
<organism evidence="6 7">
    <name type="scientific">Granulicella mallensis (strain ATCC BAA-1857 / DSM 23137 / MP5ACTX8)</name>
    <dbReference type="NCBI Taxonomy" id="682795"/>
    <lineage>
        <taxon>Bacteria</taxon>
        <taxon>Pseudomonadati</taxon>
        <taxon>Acidobacteriota</taxon>
        <taxon>Terriglobia</taxon>
        <taxon>Terriglobales</taxon>
        <taxon>Acidobacteriaceae</taxon>
        <taxon>Granulicella</taxon>
    </lineage>
</organism>
<dbReference type="InterPro" id="IPR051923">
    <property type="entry name" value="Glycosyl_Hydrolase_39"/>
</dbReference>
<dbReference type="GO" id="GO:0009044">
    <property type="term" value="F:xylan 1,4-beta-xylosidase activity"/>
    <property type="evidence" value="ECO:0007669"/>
    <property type="project" value="UniProtKB-EC"/>
</dbReference>
<dbReference type="SUPFAM" id="SSF51011">
    <property type="entry name" value="Glycosyl hydrolase domain"/>
    <property type="match status" value="1"/>
</dbReference>
<evidence type="ECO:0000256" key="1">
    <source>
        <dbReference type="ARBA" id="ARBA00008875"/>
    </source>
</evidence>
<evidence type="ECO:0000313" key="7">
    <source>
        <dbReference type="Proteomes" id="UP000007113"/>
    </source>
</evidence>
<accession>G8NSF8</accession>
<dbReference type="Proteomes" id="UP000007113">
    <property type="component" value="Chromosome"/>
</dbReference>
<evidence type="ECO:0000256" key="4">
    <source>
        <dbReference type="PIRSR" id="PIRSR600514-1"/>
    </source>
</evidence>
<dbReference type="eggNOG" id="COG3664">
    <property type="taxonomic scope" value="Bacteria"/>
</dbReference>
<keyword evidence="2 6" id="KW-0378">Hydrolase</keyword>
<dbReference type="EC" id="3.2.1.37" evidence="6"/>
<dbReference type="PANTHER" id="PTHR12631:SF10">
    <property type="entry name" value="BETA-XYLOSIDASE-LIKE PROTEIN-RELATED"/>
    <property type="match status" value="1"/>
</dbReference>
<dbReference type="Gene3D" id="2.60.40.1500">
    <property type="entry name" value="Glycosyl hydrolase domain, family 39"/>
    <property type="match status" value="1"/>
</dbReference>
<keyword evidence="7" id="KW-1185">Reference proteome</keyword>
<protein>
    <submittedName>
        <fullName evidence="6">Xylan 1,4-beta-xylosidase</fullName>
        <ecNumber evidence="6">3.2.1.37</ecNumber>
    </submittedName>
</protein>
<dbReference type="InterPro" id="IPR049166">
    <property type="entry name" value="GH39_cat"/>
</dbReference>
<dbReference type="InterPro" id="IPR017853">
    <property type="entry name" value="GH"/>
</dbReference>
<dbReference type="SUPFAM" id="SSF51445">
    <property type="entry name" value="(Trans)glycosidases"/>
    <property type="match status" value="1"/>
</dbReference>
<dbReference type="InterPro" id="IPR049165">
    <property type="entry name" value="GH39_as"/>
</dbReference>
<feature type="domain" description="Glycosyl hydrolases family 39 N-terminal catalytic" evidence="5">
    <location>
        <begin position="36"/>
        <end position="478"/>
    </location>
</feature>
<dbReference type="PANTHER" id="PTHR12631">
    <property type="entry name" value="ALPHA-L-IDURONIDASE"/>
    <property type="match status" value="1"/>
</dbReference>
<evidence type="ECO:0000313" key="6">
    <source>
        <dbReference type="EMBL" id="AEU38534.1"/>
    </source>
</evidence>
<evidence type="ECO:0000256" key="3">
    <source>
        <dbReference type="ARBA" id="ARBA00023295"/>
    </source>
</evidence>
<dbReference type="PRINTS" id="PR00745">
    <property type="entry name" value="GLHYDRLASE39"/>
</dbReference>
<name>G8NSF8_GRAMM</name>
<dbReference type="STRING" id="682795.AciX8_4257"/>
<proteinExistence type="inferred from homology"/>
<dbReference type="PROSITE" id="PS01027">
    <property type="entry name" value="GLYCOSYL_HYDROL_F39"/>
    <property type="match status" value="1"/>
</dbReference>
<sequence>MEDMLHRWKYGTFQLGLVAVMATSVFTGFKVQAQEQIQIDATAPTTPFPHFWEQMFGSGRAILSLRESYRDDLVAVKQVTDFRYVRFHAILHDEVGVYNEDEHGNPVYNFTYVNQIYDGLLKNGVKPVVEISFMPKKLAFNPDALHPFWYKQNVSPPKSMERWDDLMKAFAQNLVDRYGIDEVSTWYFEVWNEPNIDFWGGIPRQESYFDLYAHTARALKAVDPRLRVGGPATAAAAWIPDFLKYTAENHVPVDFVSSHGYDDEPVERLLGKDQPLRDKDVREEDRTCAAATKVRHQIDASAMPHLPLLWTEWNVPGQDQLRDTAYVGPALAEAVRTCDGVTDYLSFWTFSDVFEEGGPATKPFEGQFGLRAAGGINKPSFYDFALLHKLGTQRIANPSQDVIVTKLANGSLEIAVWNLPDPGKAPQPRQITLAIQGVKKNAQVSIAQVDDEHSNTLNSYAKLGSPRYPKPAQVEQMNRETALTPPEHRSLTNGSLSLELGKNALVLIEVRP</sequence>
<dbReference type="GO" id="GO:0005975">
    <property type="term" value="P:carbohydrate metabolic process"/>
    <property type="evidence" value="ECO:0007669"/>
    <property type="project" value="InterPro"/>
</dbReference>